<sequence>MNLDMGHREEFADLVPAPRTSKVVDQQKRFRTQHMEHGGEEVAESDKSCSKKVSMDCLPDELLSKSWPSHRRCVEASRSFMQAQDASHM</sequence>
<reference evidence="2" key="1">
    <citation type="submission" date="2020-01" db="EMBL/GenBank/DDBJ databases">
        <authorList>
            <person name="Mishra B."/>
        </authorList>
    </citation>
    <scope>NUCLEOTIDE SEQUENCE [LARGE SCALE GENOMIC DNA]</scope>
</reference>
<dbReference type="Proteomes" id="UP000467841">
    <property type="component" value="Unassembled WGS sequence"/>
</dbReference>
<dbReference type="AlphaFoldDB" id="A0A6D2IG55"/>
<dbReference type="EMBL" id="CACVBM020001021">
    <property type="protein sequence ID" value="CAA7025638.1"/>
    <property type="molecule type" value="Genomic_DNA"/>
</dbReference>
<feature type="region of interest" description="Disordered" evidence="1">
    <location>
        <begin position="1"/>
        <end position="25"/>
    </location>
</feature>
<accession>A0A6D2IG55</accession>
<evidence type="ECO:0000313" key="3">
    <source>
        <dbReference type="Proteomes" id="UP000467841"/>
    </source>
</evidence>
<feature type="compositionally biased region" description="Basic and acidic residues" evidence="1">
    <location>
        <begin position="1"/>
        <end position="11"/>
    </location>
</feature>
<name>A0A6D2IG55_9BRAS</name>
<evidence type="ECO:0000256" key="1">
    <source>
        <dbReference type="SAM" id="MobiDB-lite"/>
    </source>
</evidence>
<proteinExistence type="predicted"/>
<protein>
    <submittedName>
        <fullName evidence="2">Uncharacterized protein</fullName>
    </submittedName>
</protein>
<evidence type="ECO:0000313" key="2">
    <source>
        <dbReference type="EMBL" id="CAA7025638.1"/>
    </source>
</evidence>
<keyword evidence="3" id="KW-1185">Reference proteome</keyword>
<comment type="caution">
    <text evidence="2">The sequence shown here is derived from an EMBL/GenBank/DDBJ whole genome shotgun (WGS) entry which is preliminary data.</text>
</comment>
<organism evidence="2 3">
    <name type="scientific">Microthlaspi erraticum</name>
    <dbReference type="NCBI Taxonomy" id="1685480"/>
    <lineage>
        <taxon>Eukaryota</taxon>
        <taxon>Viridiplantae</taxon>
        <taxon>Streptophyta</taxon>
        <taxon>Embryophyta</taxon>
        <taxon>Tracheophyta</taxon>
        <taxon>Spermatophyta</taxon>
        <taxon>Magnoliopsida</taxon>
        <taxon>eudicotyledons</taxon>
        <taxon>Gunneridae</taxon>
        <taxon>Pentapetalae</taxon>
        <taxon>rosids</taxon>
        <taxon>malvids</taxon>
        <taxon>Brassicales</taxon>
        <taxon>Brassicaceae</taxon>
        <taxon>Coluteocarpeae</taxon>
        <taxon>Microthlaspi</taxon>
    </lineage>
</organism>
<gene>
    <name evidence="2" type="ORF">MERR_LOCUS12873</name>
</gene>